<reference evidence="3" key="2">
    <citation type="submission" date="2021-04" db="EMBL/GenBank/DDBJ databases">
        <authorList>
            <person name="Gilroy R."/>
        </authorList>
    </citation>
    <scope>NUCLEOTIDE SEQUENCE</scope>
    <source>
        <strain evidence="3">12435</strain>
    </source>
</reference>
<reference evidence="3" key="1">
    <citation type="journal article" date="2021" name="PeerJ">
        <title>Extensive microbial diversity within the chicken gut microbiome revealed by metagenomics and culture.</title>
        <authorList>
            <person name="Gilroy R."/>
            <person name="Ravi A."/>
            <person name="Getino M."/>
            <person name="Pursley I."/>
            <person name="Horton D.L."/>
            <person name="Alikhan N.F."/>
            <person name="Baker D."/>
            <person name="Gharbi K."/>
            <person name="Hall N."/>
            <person name="Watson M."/>
            <person name="Adriaenssens E.M."/>
            <person name="Foster-Nyarko E."/>
            <person name="Jarju S."/>
            <person name="Secka A."/>
            <person name="Antonio M."/>
            <person name="Oren A."/>
            <person name="Chaudhuri R.R."/>
            <person name="La Ragione R."/>
            <person name="Hildebrand F."/>
            <person name="Pallen M.J."/>
        </authorList>
    </citation>
    <scope>NUCLEOTIDE SEQUENCE</scope>
    <source>
        <strain evidence="3">12435</strain>
    </source>
</reference>
<sequence length="1465" mass="158757">MSLLDDSLTDLLHIDDVSGNRLLDLGTGRDTFYLSKEGESIAAYMLALIKARFGKPGNTLLRGSAPGKEEMIGRGVNSLDWADGYGLRDGGALSSLAERVYREIAFKGGNPLFLGLGALEWRVPSGSGSRDIRTPLIIFPALLVRGGANSPVSLEFPDDDVYVNPCLLAKLRDMRYDAVADGFPLPASLADADDPVDINTLDPAYFAAVKKYADECRGSEDSLFRFLPDVAALSCYDHGDVCMYRDIRARREMLETDEKVRRVFFRSDGYPPERVPDRDLRLPLERDSVQAEIIGRIAAGESLVIKGPPGSGKTQTIAGIVSALMGKGKRVLLASKKLSALGEVYAKLPEPLRAFALLLESETEEQAANIRPEAVAKDLKKLVSDRRAYRAPGEEVYGKRRRGMSAMGEASDIIENYRRIMFAPGSVAGLSYYDAINVSCRLATEPVPFVSPEEAAATDAETYESMYAAAEEGERLLAALSDGAPASYSPWMGADEKTDTEGARAALGDMAEKAGKLLAVLASYPGAEKLTAEGLHAVLAACAGEDDARRLASLPADTVKRLGAALDACTGVPDTPFAAFDGMEEALARLREAEKASEGLTIAELESIYRNAEIFDGANGVIGRALLSNIEGVLDETDDLVASANVHYYNAGAVLRRRADMTDEDIKLVLSSRSALVRYESADRDKPGAFDFAAKRAVKELQKLCIVKAPLRALALAVKEFSEADGQMRAAAALRERLASIMRRRLTEEQEKCVSVMAHKVKREPGELLAALPGLLGAVRDCAVAGADGSLTLRELADRFETGMRYASLCREAEEAGLNGDPLAAASAAAALSGADESTAEAVALLCGSDGAEETKKLCASVAKAAADFGERYFRNALSSDAPAAALRVLVKQWNDRSVCDAAVRFGRLCARRQMAKFFAPFARGERHSDDLAAEFEHSFFSAAVKGRAESLGGMRNGMGAAAEDALSRFLDGEREVSEADVSLIRASCMSSIDPDAKELAFLGSAKGGARTLRKLLKDHAKAVLALKRCFILSPSTVSLLLRGDEYFDFDTAIVDEASQLEPAALIPVLLRCRSVVLVGDEWQMPPIRDFRAAPGASSWEDDELTADASALSVALANEAFRVCELVCHYRSKTESLIAFSRHRFYPFMRTFPAAVPTERGRLGFTDVYVDNGVCDDGVNIEEAVAVVRCIRKHFEMYYDEKTGVLSRSFGVVAFGTPQIKYITELVESDGELKKKKEKALANFRDVPEKLMFFKTIRTVQGQETDDLILSLTYGRRENGTLWKSFGTLNRGDLGECVFNVAVTRAKYSVTVVHSVRGAELTESSVAYIGEYLRMAERFAAGGRDGFVGNDPGAGFVRSVGEFIKSLGIAEDRIVYDYGVTDGSVRVPVAVLSSDMSRAALGVWCERDQAALGYEYYDGAARYPDMLRRRGWTLHAVSAHDWTDNADAERRALAEAVRTALGTDI</sequence>
<dbReference type="PANTHER" id="PTHR10887:SF495">
    <property type="entry name" value="HELICASE SENATAXIN ISOFORM X1-RELATED"/>
    <property type="match status" value="1"/>
</dbReference>
<dbReference type="Pfam" id="PF13087">
    <property type="entry name" value="AAA_12"/>
    <property type="match status" value="1"/>
</dbReference>
<evidence type="ECO:0000259" key="1">
    <source>
        <dbReference type="Pfam" id="PF13086"/>
    </source>
</evidence>
<dbReference type="InterPro" id="IPR045055">
    <property type="entry name" value="DNA2/NAM7-like"/>
</dbReference>
<accession>A0A9D1Q054</accession>
<dbReference type="InterPro" id="IPR041677">
    <property type="entry name" value="DNA2/NAM7_AAA_11"/>
</dbReference>
<feature type="domain" description="DNA2/NAM7 helicase-like C-terminal" evidence="2">
    <location>
        <begin position="1178"/>
        <end position="1314"/>
    </location>
</feature>
<dbReference type="SUPFAM" id="SSF52540">
    <property type="entry name" value="P-loop containing nucleoside triphosphate hydrolases"/>
    <property type="match status" value="1"/>
</dbReference>
<dbReference type="InterPro" id="IPR027417">
    <property type="entry name" value="P-loop_NTPase"/>
</dbReference>
<dbReference type="Pfam" id="PF13195">
    <property type="entry name" value="DUF4011"/>
    <property type="match status" value="1"/>
</dbReference>
<dbReference type="InterPro" id="IPR025103">
    <property type="entry name" value="DUF4011"/>
</dbReference>
<dbReference type="Proteomes" id="UP000823990">
    <property type="component" value="Unassembled WGS sequence"/>
</dbReference>
<gene>
    <name evidence="3" type="ORF">H9892_00230</name>
</gene>
<proteinExistence type="predicted"/>
<organism evidence="3 4">
    <name type="scientific">Candidatus Protoclostridium stercorigallinarum</name>
    <dbReference type="NCBI Taxonomy" id="2838741"/>
    <lineage>
        <taxon>Bacteria</taxon>
        <taxon>Bacillati</taxon>
        <taxon>Bacillota</taxon>
        <taxon>Clostridia</taxon>
        <taxon>Candidatus Protoclostridium</taxon>
    </lineage>
</organism>
<dbReference type="EMBL" id="DXHS01000006">
    <property type="protein sequence ID" value="HIW01757.1"/>
    <property type="molecule type" value="Genomic_DNA"/>
</dbReference>
<evidence type="ECO:0000313" key="3">
    <source>
        <dbReference type="EMBL" id="HIW01757.1"/>
    </source>
</evidence>
<dbReference type="GO" id="GO:0004386">
    <property type="term" value="F:helicase activity"/>
    <property type="evidence" value="ECO:0007669"/>
    <property type="project" value="InterPro"/>
</dbReference>
<evidence type="ECO:0000313" key="4">
    <source>
        <dbReference type="Proteomes" id="UP000823990"/>
    </source>
</evidence>
<dbReference type="PANTHER" id="PTHR10887">
    <property type="entry name" value="DNA2/NAM7 HELICASE FAMILY"/>
    <property type="match status" value="1"/>
</dbReference>
<protein>
    <submittedName>
        <fullName evidence="3">DUF4011 domain-containing protein</fullName>
    </submittedName>
</protein>
<evidence type="ECO:0000259" key="2">
    <source>
        <dbReference type="Pfam" id="PF13087"/>
    </source>
</evidence>
<comment type="caution">
    <text evidence="3">The sequence shown here is derived from an EMBL/GenBank/DDBJ whole genome shotgun (WGS) entry which is preliminary data.</text>
</comment>
<name>A0A9D1Q054_9FIRM</name>
<dbReference type="Gene3D" id="3.40.50.300">
    <property type="entry name" value="P-loop containing nucleotide triphosphate hydrolases"/>
    <property type="match status" value="3"/>
</dbReference>
<dbReference type="Pfam" id="PF13086">
    <property type="entry name" value="AAA_11"/>
    <property type="match status" value="1"/>
</dbReference>
<dbReference type="InterPro" id="IPR041679">
    <property type="entry name" value="DNA2/NAM7-like_C"/>
</dbReference>
<feature type="domain" description="DNA2/NAM7 helicase helicase" evidence="1">
    <location>
        <begin position="1047"/>
        <end position="1088"/>
    </location>
</feature>